<dbReference type="PROSITE" id="PS51318">
    <property type="entry name" value="TAT"/>
    <property type="match status" value="1"/>
</dbReference>
<feature type="signal peptide" evidence="1">
    <location>
        <begin position="1"/>
        <end position="15"/>
    </location>
</feature>
<evidence type="ECO:0000313" key="2">
    <source>
        <dbReference type="EMBL" id="RKQ67900.1"/>
    </source>
</evidence>
<protein>
    <recommendedName>
        <fullName evidence="4">DUF1513 domain-containing protein</fullName>
    </recommendedName>
</protein>
<dbReference type="Proteomes" id="UP000277424">
    <property type="component" value="Unassembled WGS sequence"/>
</dbReference>
<dbReference type="RefSeq" id="WP_121222085.1">
    <property type="nucleotide sequence ID" value="NZ_RBIG01000005.1"/>
</dbReference>
<dbReference type="Gene3D" id="2.130.10.10">
    <property type="entry name" value="YVTN repeat-like/Quinoprotein amine dehydrogenase"/>
    <property type="match status" value="1"/>
</dbReference>
<dbReference type="SUPFAM" id="SSF50969">
    <property type="entry name" value="YVTN repeat-like/Quinoprotein amine dehydrogenase"/>
    <property type="match status" value="1"/>
</dbReference>
<evidence type="ECO:0000256" key="1">
    <source>
        <dbReference type="SAM" id="SignalP"/>
    </source>
</evidence>
<feature type="chain" id="PRO_5019059934" description="DUF1513 domain-containing protein" evidence="1">
    <location>
        <begin position="16"/>
        <end position="372"/>
    </location>
</feature>
<proteinExistence type="predicted"/>
<organism evidence="2 3">
    <name type="scientific">Oceanibaculum indicum</name>
    <dbReference type="NCBI Taxonomy" id="526216"/>
    <lineage>
        <taxon>Bacteria</taxon>
        <taxon>Pseudomonadati</taxon>
        <taxon>Pseudomonadota</taxon>
        <taxon>Alphaproteobacteria</taxon>
        <taxon>Rhodospirillales</taxon>
        <taxon>Oceanibaculaceae</taxon>
        <taxon>Oceanibaculum</taxon>
    </lineage>
</organism>
<dbReference type="InterPro" id="IPR006311">
    <property type="entry name" value="TAT_signal"/>
</dbReference>
<dbReference type="InterPro" id="IPR015943">
    <property type="entry name" value="WD40/YVTN_repeat-like_dom_sf"/>
</dbReference>
<comment type="caution">
    <text evidence="2">The sequence shown here is derived from an EMBL/GenBank/DDBJ whole genome shotgun (WGS) entry which is preliminary data.</text>
</comment>
<dbReference type="InterPro" id="IPR011044">
    <property type="entry name" value="Quino_amine_DH_bsu"/>
</dbReference>
<name>A0A420WAC5_9PROT</name>
<evidence type="ECO:0000313" key="3">
    <source>
        <dbReference type="Proteomes" id="UP000277424"/>
    </source>
</evidence>
<reference evidence="2 3" key="1">
    <citation type="submission" date="2018-10" db="EMBL/GenBank/DDBJ databases">
        <title>Comparative analysis of microorganisms from saline springs in Andes Mountain Range, Colombia.</title>
        <authorList>
            <person name="Rubin E."/>
        </authorList>
    </citation>
    <scope>NUCLEOTIDE SEQUENCE [LARGE SCALE GENOMIC DNA]</scope>
    <source>
        <strain evidence="2 3">USBA 36</strain>
    </source>
</reference>
<accession>A0A420WAC5</accession>
<gene>
    <name evidence="2" type="ORF">BCL74_3561</name>
</gene>
<dbReference type="InterPro" id="IPR008311">
    <property type="entry name" value="UCP028101"/>
</dbReference>
<dbReference type="PIRSF" id="PIRSF028101">
    <property type="entry name" value="UCP028101"/>
    <property type="match status" value="1"/>
</dbReference>
<dbReference type="OrthoDB" id="5624218at2"/>
<sequence>MLISRRFFLTGSALAGLAAAGALPGVEALARGRESLFLSARADRKGRFYASGFDATGARLFDLPMPARGHGSAVSPDGRYGVFFGRRPGRFALVVDAARGTAAHTIPAMEDRAFAGHGLFVKGGRLLLATEIDYEGKRGLIGLYDATDSYRRIGEWQTGGMDPHDLRLLPDGRTLIVANGGILTHPEVQRMKLNLDTMDSSVAFIDIRDGRLIEQRRLPGEFFQLSLRHMAVTAAGETVIAMQYEGPSTDLVPLVGLARPGREIELLEMPDAAWSRLRNYCGSAAVDAAGTILGVTSPRGGRALFWEAATRRPLQPLDLADGCGLAAALVPGRFIVSNGLGALVEYDPVAGRTRALDSGFTDARWDNHIFTG</sequence>
<dbReference type="AlphaFoldDB" id="A0A420WAC5"/>
<evidence type="ECO:0008006" key="4">
    <source>
        <dbReference type="Google" id="ProtNLM"/>
    </source>
</evidence>
<keyword evidence="1" id="KW-0732">Signal</keyword>
<dbReference type="Pfam" id="PF07433">
    <property type="entry name" value="DUF1513"/>
    <property type="match status" value="1"/>
</dbReference>
<dbReference type="EMBL" id="RBIG01000005">
    <property type="protein sequence ID" value="RKQ67900.1"/>
    <property type="molecule type" value="Genomic_DNA"/>
</dbReference>